<dbReference type="InterPro" id="IPR023606">
    <property type="entry name" value="CoA-Trfase_III_dom_1_sf"/>
</dbReference>
<evidence type="ECO:0008006" key="3">
    <source>
        <dbReference type="Google" id="ProtNLM"/>
    </source>
</evidence>
<evidence type="ECO:0000256" key="1">
    <source>
        <dbReference type="ARBA" id="ARBA00022679"/>
    </source>
</evidence>
<reference evidence="2" key="1">
    <citation type="submission" date="2018-05" db="EMBL/GenBank/DDBJ databases">
        <authorList>
            <person name="Lanie J.A."/>
            <person name="Ng W.-L."/>
            <person name="Kazmierczak K.M."/>
            <person name="Andrzejewski T.M."/>
            <person name="Davidsen T.M."/>
            <person name="Wayne K.J."/>
            <person name="Tettelin H."/>
            <person name="Glass J.I."/>
            <person name="Rusch D."/>
            <person name="Podicherti R."/>
            <person name="Tsui H.-C.T."/>
            <person name="Winkler M.E."/>
        </authorList>
    </citation>
    <scope>NUCLEOTIDE SEQUENCE</scope>
</reference>
<evidence type="ECO:0000313" key="2">
    <source>
        <dbReference type="EMBL" id="SVA91105.1"/>
    </source>
</evidence>
<proteinExistence type="predicted"/>
<dbReference type="Gene3D" id="3.40.50.10540">
    <property type="entry name" value="Crotonobetainyl-coa:carnitine coa-transferase, domain 1"/>
    <property type="match status" value="1"/>
</dbReference>
<dbReference type="Pfam" id="PF02515">
    <property type="entry name" value="CoA_transf_3"/>
    <property type="match status" value="1"/>
</dbReference>
<protein>
    <recommendedName>
        <fullName evidence="3">Carnitine dehydratase</fullName>
    </recommendedName>
</protein>
<organism evidence="2">
    <name type="scientific">marine metagenome</name>
    <dbReference type="NCBI Taxonomy" id="408172"/>
    <lineage>
        <taxon>unclassified sequences</taxon>
        <taxon>metagenomes</taxon>
        <taxon>ecological metagenomes</taxon>
    </lineage>
</organism>
<dbReference type="Gene3D" id="3.30.1540.10">
    <property type="entry name" value="formyl-coa transferase, domain 3"/>
    <property type="match status" value="1"/>
</dbReference>
<keyword evidence="1" id="KW-0808">Transferase</keyword>
<dbReference type="AlphaFoldDB" id="A0A381ZPC6"/>
<dbReference type="EMBL" id="UINC01022127">
    <property type="protein sequence ID" value="SVA91105.1"/>
    <property type="molecule type" value="Genomic_DNA"/>
</dbReference>
<dbReference type="PANTHER" id="PTHR48228">
    <property type="entry name" value="SUCCINYL-COA--D-CITRAMALATE COA-TRANSFERASE"/>
    <property type="match status" value="1"/>
</dbReference>
<dbReference type="GO" id="GO:0016740">
    <property type="term" value="F:transferase activity"/>
    <property type="evidence" value="ECO:0007669"/>
    <property type="project" value="UniProtKB-KW"/>
</dbReference>
<dbReference type="PANTHER" id="PTHR48228:SF6">
    <property type="entry name" value="L-CARNITINE COA-TRANSFERASE"/>
    <property type="match status" value="1"/>
</dbReference>
<accession>A0A381ZPC6</accession>
<dbReference type="InterPro" id="IPR050509">
    <property type="entry name" value="CoA-transferase_III"/>
</dbReference>
<name>A0A381ZPC6_9ZZZZ</name>
<gene>
    <name evidence="2" type="ORF">METZ01_LOCUS143959</name>
</gene>
<sequence>MTEQLKHPGPLEGIRVLELGQLIAGPFTGCLLGYYGAEVIKVEAPGEGDPIRTWRLLDEGTSLWWRSVARNKKCVTVNLRTEEGREIVRELSRESDVLIENFRPGAMERWGLGPDELSLDNPSLIYARISGYGQTGPYASRPGFASVCEGVGGFRYVNGFPDRPPVRPNLSMGDTLAAMHATMGILMACIRKLQDPEHRGQVVDVAIYESVFNMLESIVPEYDRLGEIRQPSGSTLTGIVPTNTYLCGDNKHVIIGGNGDKIFQRLMGAMGQPEMGDDTRLADNAGRVKHEAEIDAAILEWTGTLTSEQVLEQLEEAEVPSGPIYSVADMFEDAHFHARELFEKVDVNGKPLTIPAIVPKLSETPGKTIWAGPEVGSHNDEIFGQMLGMSTHKMASLKEKGVI</sequence>
<dbReference type="InterPro" id="IPR003673">
    <property type="entry name" value="CoA-Trfase_fam_III"/>
</dbReference>
<dbReference type="SUPFAM" id="SSF89796">
    <property type="entry name" value="CoA-transferase family III (CaiB/BaiF)"/>
    <property type="match status" value="1"/>
</dbReference>
<dbReference type="InterPro" id="IPR044855">
    <property type="entry name" value="CoA-Trfase_III_dom3_sf"/>
</dbReference>